<evidence type="ECO:0000256" key="2">
    <source>
        <dbReference type="ARBA" id="ARBA00004202"/>
    </source>
</evidence>
<keyword evidence="9" id="KW-0975">Bacterial flagellum</keyword>
<evidence type="ECO:0000313" key="11">
    <source>
        <dbReference type="EMBL" id="MBE1514397.1"/>
    </source>
</evidence>
<keyword evidence="8" id="KW-0472">Membrane</keyword>
<sequence length="307" mass="33231">MSSTLLPLSHDVVPVSAPASADEPVLYDFRRPTTLSREHARTLELAFETFARQWGTQLTARVRVLSQVTLESVTMQTYDDYVARLPSVTAMVLCGLEGHDARAVFQFPAAGALNWVSHILGSPHAVDVEERKFTGIEQTLVRNLVTETLEDLHYSLGGLLKSSVTVDTIHYNAQFAQAATKLDLMLVAAFSIRVGERSVPATVALPGDAILPQLGEENPIDTGDHTVELLHDHVVHVPMELALSVNDAQITPEQILNLSVGDVLRLPHPSHRPLNLTVDGQRLGTAAAGSHAGRIAAVVVSTEENTL</sequence>
<comment type="similarity">
    <text evidence="3">Belongs to the FliM family.</text>
</comment>
<gene>
    <name evidence="11" type="ORF">H4W26_001152</name>
</gene>
<dbReference type="InterPro" id="IPR036429">
    <property type="entry name" value="SpoA-like_sf"/>
</dbReference>
<dbReference type="InterPro" id="IPR001543">
    <property type="entry name" value="FliN-like_C"/>
</dbReference>
<organism evidence="11 12">
    <name type="scientific">Nesterenkonia halotolerans</name>
    <dbReference type="NCBI Taxonomy" id="225325"/>
    <lineage>
        <taxon>Bacteria</taxon>
        <taxon>Bacillati</taxon>
        <taxon>Actinomycetota</taxon>
        <taxon>Actinomycetes</taxon>
        <taxon>Micrococcales</taxon>
        <taxon>Micrococcaceae</taxon>
        <taxon>Nesterenkonia</taxon>
    </lineage>
</organism>
<dbReference type="InterPro" id="IPR028976">
    <property type="entry name" value="CheC-like_sf"/>
</dbReference>
<dbReference type="Proteomes" id="UP000636579">
    <property type="component" value="Unassembled WGS sequence"/>
</dbReference>
<protein>
    <recommendedName>
        <fullName evidence="4">Flagellar motor switch protein FliM</fullName>
    </recommendedName>
</protein>
<dbReference type="InterPro" id="IPR001689">
    <property type="entry name" value="Flag_FliM"/>
</dbReference>
<evidence type="ECO:0000256" key="3">
    <source>
        <dbReference type="ARBA" id="ARBA00011049"/>
    </source>
</evidence>
<dbReference type="Gene3D" id="3.40.1550.10">
    <property type="entry name" value="CheC-like"/>
    <property type="match status" value="1"/>
</dbReference>
<keyword evidence="5" id="KW-1003">Cell membrane</keyword>
<keyword evidence="6" id="KW-0145">Chemotaxis</keyword>
<dbReference type="PIRSF" id="PIRSF002888">
    <property type="entry name" value="FliM"/>
    <property type="match status" value="1"/>
</dbReference>
<evidence type="ECO:0000313" key="12">
    <source>
        <dbReference type="Proteomes" id="UP000636579"/>
    </source>
</evidence>
<dbReference type="EMBL" id="JADBEE010000001">
    <property type="protein sequence ID" value="MBE1514397.1"/>
    <property type="molecule type" value="Genomic_DNA"/>
</dbReference>
<comment type="subcellular location">
    <subcellularLocation>
        <location evidence="1">Bacterial flagellum basal body</location>
    </subcellularLocation>
    <subcellularLocation>
        <location evidence="2">Cell membrane</location>
        <topology evidence="2">Peripheral membrane protein</topology>
    </subcellularLocation>
</comment>
<proteinExistence type="inferred from homology"/>
<evidence type="ECO:0000256" key="8">
    <source>
        <dbReference type="ARBA" id="ARBA00023136"/>
    </source>
</evidence>
<dbReference type="Pfam" id="PF01052">
    <property type="entry name" value="FliMN_C"/>
    <property type="match status" value="1"/>
</dbReference>
<dbReference type="PANTHER" id="PTHR30034:SF6">
    <property type="entry name" value="YOP PROTEINS TRANSLOCATION PROTEIN Q"/>
    <property type="match status" value="1"/>
</dbReference>
<dbReference type="Gene3D" id="2.30.330.10">
    <property type="entry name" value="SpoA-like"/>
    <property type="match status" value="1"/>
</dbReference>
<dbReference type="CDD" id="cd17908">
    <property type="entry name" value="FliM"/>
    <property type="match status" value="1"/>
</dbReference>
<evidence type="ECO:0000256" key="5">
    <source>
        <dbReference type="ARBA" id="ARBA00022475"/>
    </source>
</evidence>
<keyword evidence="11" id="KW-0966">Cell projection</keyword>
<feature type="domain" description="Flagellar motor switch protein FliN-like C-terminal" evidence="10">
    <location>
        <begin position="234"/>
        <end position="300"/>
    </location>
</feature>
<evidence type="ECO:0000256" key="4">
    <source>
        <dbReference type="ARBA" id="ARBA00021898"/>
    </source>
</evidence>
<keyword evidence="12" id="KW-1185">Reference proteome</keyword>
<accession>A0ABR9J5X3</accession>
<dbReference type="SUPFAM" id="SSF101801">
    <property type="entry name" value="Surface presentation of antigens (SPOA)"/>
    <property type="match status" value="1"/>
</dbReference>
<dbReference type="Pfam" id="PF02154">
    <property type="entry name" value="FliM"/>
    <property type="match status" value="1"/>
</dbReference>
<evidence type="ECO:0000256" key="6">
    <source>
        <dbReference type="ARBA" id="ARBA00022500"/>
    </source>
</evidence>
<evidence type="ECO:0000259" key="10">
    <source>
        <dbReference type="Pfam" id="PF01052"/>
    </source>
</evidence>
<keyword evidence="11" id="KW-0969">Cilium</keyword>
<evidence type="ECO:0000256" key="7">
    <source>
        <dbReference type="ARBA" id="ARBA00022779"/>
    </source>
</evidence>
<comment type="caution">
    <text evidence="11">The sequence shown here is derived from an EMBL/GenBank/DDBJ whole genome shotgun (WGS) entry which is preliminary data.</text>
</comment>
<keyword evidence="11" id="KW-0282">Flagellum</keyword>
<evidence type="ECO:0000256" key="1">
    <source>
        <dbReference type="ARBA" id="ARBA00004117"/>
    </source>
</evidence>
<dbReference type="SUPFAM" id="SSF103039">
    <property type="entry name" value="CheC-like"/>
    <property type="match status" value="1"/>
</dbReference>
<reference evidence="11 12" key="1">
    <citation type="submission" date="2020-10" db="EMBL/GenBank/DDBJ databases">
        <title>Sequencing the genomes of 1000 actinobacteria strains.</title>
        <authorList>
            <person name="Klenk H.-P."/>
        </authorList>
    </citation>
    <scope>NUCLEOTIDE SEQUENCE [LARGE SCALE GENOMIC DNA]</scope>
    <source>
        <strain evidence="11 12">DSM 15474</strain>
    </source>
</reference>
<keyword evidence="7" id="KW-0283">Flagellar rotation</keyword>
<evidence type="ECO:0000256" key="9">
    <source>
        <dbReference type="ARBA" id="ARBA00023143"/>
    </source>
</evidence>
<name>A0ABR9J5X3_9MICC</name>
<dbReference type="PANTHER" id="PTHR30034">
    <property type="entry name" value="FLAGELLAR MOTOR SWITCH PROTEIN FLIM"/>
    <property type="match status" value="1"/>
</dbReference>
<dbReference type="RefSeq" id="WP_318779781.1">
    <property type="nucleotide sequence ID" value="NZ_JADBEE010000001.1"/>
</dbReference>